<geneLocation type="plasmid" evidence="1 2">
    <name>pACP4.1</name>
</geneLocation>
<accession>A0A240UJB0</accession>
<dbReference type="Proteomes" id="UP000194440">
    <property type="component" value="Plasmid pACP4.1"/>
</dbReference>
<dbReference type="AlphaFoldDB" id="A0A240UJB0"/>
<proteinExistence type="predicted"/>
<dbReference type="EMBL" id="CP021367">
    <property type="protein sequence ID" value="ART61206.1"/>
    <property type="molecule type" value="Genomic_DNA"/>
</dbReference>
<organism evidence="1 2">
    <name type="scientific">Acidovorax carolinensis</name>
    <dbReference type="NCBI Taxonomy" id="553814"/>
    <lineage>
        <taxon>Bacteria</taxon>
        <taxon>Pseudomonadati</taxon>
        <taxon>Pseudomonadota</taxon>
        <taxon>Betaproteobacteria</taxon>
        <taxon>Burkholderiales</taxon>
        <taxon>Comamonadaceae</taxon>
        <taxon>Acidovorax</taxon>
    </lineage>
</organism>
<evidence type="ECO:0000313" key="2">
    <source>
        <dbReference type="Proteomes" id="UP000194440"/>
    </source>
</evidence>
<keyword evidence="1" id="KW-0614">Plasmid</keyword>
<name>A0A240UJB0_9BURK</name>
<keyword evidence="2" id="KW-1185">Reference proteome</keyword>
<sequence>MQQIMQQMGLGVENAVSQSGAATQGEILKKAMVDKTVAEGLEAYRQQEQLRQRAQDLSESLRQPANTCQAMALQGGLGNAAQSSKAKVSVVQGQVMKKVRGNTNTIDALETAHKSTNDNLCTAEEAARGVCRANASGKYANLAGADQNALFLFQAKDGSSTYEGERDGPQAKAAEGYVARIVAGATPPENLRSQDYTRNPQARAYVELMRRYSGVLSMAAYSLNQIKEARNPQAGLGNDTKMATISAPGFAPNKADMSMLEAVQRFIATKFSPDSMRDSAKATSTNQILRDIAQVDAFQLWVDHQALQQDSRTEALMALQLAMMTEKALRPQLEAQRRASVAAGNSQ</sequence>
<dbReference type="KEGG" id="acis:CBP35_19730"/>
<evidence type="ECO:0000313" key="1">
    <source>
        <dbReference type="EMBL" id="ART61206.1"/>
    </source>
</evidence>
<gene>
    <name evidence="1" type="ORF">CBP36_19770</name>
</gene>
<protein>
    <submittedName>
        <fullName evidence="1">Uncharacterized protein</fullName>
    </submittedName>
</protein>
<reference evidence="1" key="1">
    <citation type="submission" date="2017-05" db="EMBL/GenBank/DDBJ databases">
        <title>Polyphasic characterization of four soil-derived phenanthrene-degrading Acidovorax strains and proposal of Acidovorax phenanthrenivorans sp. nov.</title>
        <authorList>
            <person name="Singleton D."/>
            <person name="Lee J."/>
            <person name="Dickey A.N."/>
            <person name="Stroud A."/>
            <person name="Scholl E.H."/>
            <person name="Wright F.A."/>
            <person name="Aitken M.D."/>
        </authorList>
    </citation>
    <scope>NUCLEOTIDE SEQUENCE</scope>
    <source>
        <strain evidence="1">P4</strain>
        <plasmid evidence="1">pACP4.1</plasmid>
    </source>
</reference>
<dbReference type="KEGG" id="acip:CBP36_19770"/>